<proteinExistence type="predicted"/>
<dbReference type="EMBL" id="JAPDGR010004415">
    <property type="protein sequence ID" value="KAJ2968153.1"/>
    <property type="molecule type" value="Genomic_DNA"/>
</dbReference>
<protein>
    <submittedName>
        <fullName evidence="1">Uncharacterized protein</fullName>
    </submittedName>
</protein>
<evidence type="ECO:0000313" key="2">
    <source>
        <dbReference type="Proteomes" id="UP001143856"/>
    </source>
</evidence>
<evidence type="ECO:0000313" key="1">
    <source>
        <dbReference type="EMBL" id="KAJ2968153.1"/>
    </source>
</evidence>
<keyword evidence="2" id="KW-1185">Reference proteome</keyword>
<dbReference type="Proteomes" id="UP001143856">
    <property type="component" value="Unassembled WGS sequence"/>
</dbReference>
<sequence length="229" mass="26634">MSDDDDDATRDSAPDLQILGDHITLQPRSYTETRRPGDHDEEALMRNMARFRSEPLRFLREVSLHVSGTGWRAYDNFILHYIADLDIPVKRGTFVEFRNGMINVSPIGRNANLQERLAFEKYDLEHGIRPAFIEKLKERFTNLELTYSIGGQLSFDIFPTGWDKTYCLRHLEDESKKPSGIEYKTVHFFGDKTFKGGNDWEIYTDPRVTGHSVKDPDDTRRILKELFDV</sequence>
<name>A0ACC1MNP7_9PEZI</name>
<reference evidence="1" key="1">
    <citation type="submission" date="2022-10" db="EMBL/GenBank/DDBJ databases">
        <title>Genome Sequence of Xylaria curta.</title>
        <authorList>
            <person name="Buettner E."/>
        </authorList>
    </citation>
    <scope>NUCLEOTIDE SEQUENCE</scope>
    <source>
        <strain evidence="1">Babe10</strain>
    </source>
</reference>
<organism evidence="1 2">
    <name type="scientific">Xylaria curta</name>
    <dbReference type="NCBI Taxonomy" id="42375"/>
    <lineage>
        <taxon>Eukaryota</taxon>
        <taxon>Fungi</taxon>
        <taxon>Dikarya</taxon>
        <taxon>Ascomycota</taxon>
        <taxon>Pezizomycotina</taxon>
        <taxon>Sordariomycetes</taxon>
        <taxon>Xylariomycetidae</taxon>
        <taxon>Xylariales</taxon>
        <taxon>Xylariaceae</taxon>
        <taxon>Xylaria</taxon>
    </lineage>
</organism>
<comment type="caution">
    <text evidence="1">The sequence shown here is derived from an EMBL/GenBank/DDBJ whole genome shotgun (WGS) entry which is preliminary data.</text>
</comment>
<accession>A0ACC1MNP7</accession>
<gene>
    <name evidence="1" type="ORF">NUW58_g10282</name>
</gene>